<accession>V4BD14</accession>
<keyword evidence="4 12" id="KW-0863">Zinc-finger</keyword>
<sequence length="560" mass="65081">MSVFKESQENDDERKRKDIEERIRKRIEYEKRAFNIVQELIEPDISVQYLLQVGNMIGPSHYVDIVEERSITKICGYPLCNKSVKTVLKQKYHISTKSNKIYDISERKKFCSNQCFKASKYFENQISSAPVWARELEPKVEFQLLTGSSGSIGDEIIVSSKEQDALKDEVERLKKLDREGKDTDNKTQVTEQTDSSISDGQECCKEKDFYLEEFKSQELESNVEDVESRFSQLTTDTSQVPSEIPKSLYEQSELKNPIQTVPNQPTESKSEYMLRLLNKRKKHLSKMSVDVPLSVGSSTQTKNTAVNVLPKTHTEPQRKTSPLRLLSDIIKQWVTENTKMYLKQQSLSVVCASMEEHYNSLCQRLEEKEREKEKLEELLFKKLQIEDGKSKMKPLPGYEDLKEEVRKEEIKVREFLRGNFCTDKDLQESEKDYIEDDKAPVVMPTVDSLDQMVIRRRIVLERLMKVLPEVLSPLRLSILDVTEELRELVHTFRFTSSNITFKPAQWTMVAIIILKLISNRNKKVEESFINQSAVRYLDIILKALGEDIDTFQIVIDNIVQ</sequence>
<name>V4BD14_LOTGI</name>
<evidence type="ECO:0000256" key="5">
    <source>
        <dbReference type="ARBA" id="ARBA00022801"/>
    </source>
</evidence>
<evidence type="ECO:0000313" key="17">
    <source>
        <dbReference type="Proteomes" id="UP000030746"/>
    </source>
</evidence>
<dbReference type="Gene3D" id="1.25.40.820">
    <property type="match status" value="1"/>
</dbReference>
<proteinExistence type="inferred from homology"/>
<reference evidence="16 17" key="1">
    <citation type="journal article" date="2013" name="Nature">
        <title>Insights into bilaterian evolution from three spiralian genomes.</title>
        <authorList>
            <person name="Simakov O."/>
            <person name="Marletaz F."/>
            <person name="Cho S.J."/>
            <person name="Edsinger-Gonzales E."/>
            <person name="Havlak P."/>
            <person name="Hellsten U."/>
            <person name="Kuo D.H."/>
            <person name="Larsson T."/>
            <person name="Lv J."/>
            <person name="Arendt D."/>
            <person name="Savage R."/>
            <person name="Osoegawa K."/>
            <person name="de Jong P."/>
            <person name="Grimwood J."/>
            <person name="Chapman J.A."/>
            <person name="Shapiro H."/>
            <person name="Aerts A."/>
            <person name="Otillar R.P."/>
            <person name="Terry A.Y."/>
            <person name="Boore J.L."/>
            <person name="Grigoriev I.V."/>
            <person name="Lindberg D.R."/>
            <person name="Seaver E.C."/>
            <person name="Weisblat D.A."/>
            <person name="Putnam N.H."/>
            <person name="Rokhsar D.S."/>
        </authorList>
    </citation>
    <scope>NUCLEOTIDE SEQUENCE [LARGE SCALE GENOMIC DNA]</scope>
</reference>
<dbReference type="STRING" id="225164.V4BD14"/>
<dbReference type="GO" id="GO:0043175">
    <property type="term" value="F:RNA polymerase core enzyme binding"/>
    <property type="evidence" value="ECO:0007669"/>
    <property type="project" value="UniProtKB-UniRule"/>
</dbReference>
<evidence type="ECO:0000256" key="12">
    <source>
        <dbReference type="RuleBase" id="RU367080"/>
    </source>
</evidence>
<dbReference type="GO" id="GO:0005634">
    <property type="term" value="C:nucleus"/>
    <property type="evidence" value="ECO:0007669"/>
    <property type="project" value="UniProtKB-SubCell"/>
</dbReference>
<keyword evidence="6 12" id="KW-0862">Zinc</keyword>
<dbReference type="PANTHER" id="PTHR14732">
    <property type="entry name" value="RNA POLYMERASE II SUBUNIT B1 CTD PHOSPHATASE RPAP2-RELATED"/>
    <property type="match status" value="1"/>
</dbReference>
<dbReference type="OrthoDB" id="2590500at2759"/>
<evidence type="ECO:0000256" key="7">
    <source>
        <dbReference type="ARBA" id="ARBA00022912"/>
    </source>
</evidence>
<dbReference type="GO" id="GO:0005737">
    <property type="term" value="C:cytoplasm"/>
    <property type="evidence" value="ECO:0007669"/>
    <property type="project" value="TreeGrafter"/>
</dbReference>
<comment type="similarity">
    <text evidence="2 11 12">Belongs to the RPAP2 family.</text>
</comment>
<evidence type="ECO:0000256" key="11">
    <source>
        <dbReference type="PROSITE-ProRule" id="PRU00812"/>
    </source>
</evidence>
<keyword evidence="3 12" id="KW-0479">Metal-binding</keyword>
<protein>
    <recommendedName>
        <fullName evidence="12">RNA polymerase II subunit B1 CTD phosphatase RPAP2 homolog</fullName>
        <ecNumber evidence="12">3.1.3.16</ecNumber>
    </recommendedName>
</protein>
<dbReference type="HOGENOM" id="CLU_019258_1_0_1"/>
<keyword evidence="8 12" id="KW-0539">Nucleus</keyword>
<dbReference type="EC" id="3.1.3.16" evidence="12"/>
<dbReference type="Pfam" id="PF04181">
    <property type="entry name" value="RPAP2_Rtr1"/>
    <property type="match status" value="1"/>
</dbReference>
<dbReference type="OMA" id="WCTDETL"/>
<evidence type="ECO:0000256" key="6">
    <source>
        <dbReference type="ARBA" id="ARBA00022833"/>
    </source>
</evidence>
<feature type="coiled-coil region" evidence="13">
    <location>
        <begin position="351"/>
        <end position="418"/>
    </location>
</feature>
<comment type="catalytic activity">
    <reaction evidence="9 12">
        <text>O-phospho-L-seryl-[protein] + H2O = L-seryl-[protein] + phosphate</text>
        <dbReference type="Rhea" id="RHEA:20629"/>
        <dbReference type="Rhea" id="RHEA-COMP:9863"/>
        <dbReference type="Rhea" id="RHEA-COMP:11604"/>
        <dbReference type="ChEBI" id="CHEBI:15377"/>
        <dbReference type="ChEBI" id="CHEBI:29999"/>
        <dbReference type="ChEBI" id="CHEBI:43474"/>
        <dbReference type="ChEBI" id="CHEBI:83421"/>
        <dbReference type="EC" id="3.1.3.16"/>
    </reaction>
</comment>
<evidence type="ECO:0000256" key="13">
    <source>
        <dbReference type="SAM" id="Coils"/>
    </source>
</evidence>
<keyword evidence="7 12" id="KW-0904">Protein phosphatase</keyword>
<comment type="subcellular location">
    <subcellularLocation>
        <location evidence="1 12">Nucleus</location>
    </subcellularLocation>
</comment>
<evidence type="ECO:0000256" key="14">
    <source>
        <dbReference type="SAM" id="MobiDB-lite"/>
    </source>
</evidence>
<dbReference type="InterPro" id="IPR039693">
    <property type="entry name" value="Rtr1/RPAP2"/>
</dbReference>
<evidence type="ECO:0000256" key="9">
    <source>
        <dbReference type="ARBA" id="ARBA00047761"/>
    </source>
</evidence>
<evidence type="ECO:0000256" key="1">
    <source>
        <dbReference type="ARBA" id="ARBA00004123"/>
    </source>
</evidence>
<gene>
    <name evidence="16" type="ORF">LOTGIDRAFT_228169</name>
</gene>
<dbReference type="CTD" id="20247564"/>
<dbReference type="RefSeq" id="XP_009044246.1">
    <property type="nucleotide sequence ID" value="XM_009045998.1"/>
</dbReference>
<evidence type="ECO:0000256" key="4">
    <source>
        <dbReference type="ARBA" id="ARBA00022771"/>
    </source>
</evidence>
<dbReference type="PROSITE" id="PS51479">
    <property type="entry name" value="ZF_RTR1"/>
    <property type="match status" value="1"/>
</dbReference>
<keyword evidence="5 12" id="KW-0378">Hydrolase</keyword>
<comment type="function">
    <text evidence="12">Putative RNA polymerase II subunit B1 C-terminal domain (CTD) phosphatase involved in RNA polymerase II transcription regulation.</text>
</comment>
<evidence type="ECO:0000256" key="3">
    <source>
        <dbReference type="ARBA" id="ARBA00022723"/>
    </source>
</evidence>
<evidence type="ECO:0000256" key="2">
    <source>
        <dbReference type="ARBA" id="ARBA00005676"/>
    </source>
</evidence>
<dbReference type="GO" id="GO:0008270">
    <property type="term" value="F:zinc ion binding"/>
    <property type="evidence" value="ECO:0007669"/>
    <property type="project" value="UniProtKB-KW"/>
</dbReference>
<dbReference type="InterPro" id="IPR038534">
    <property type="entry name" value="Rtr1/RPAP2_sf"/>
</dbReference>
<evidence type="ECO:0000256" key="10">
    <source>
        <dbReference type="ARBA" id="ARBA00048336"/>
    </source>
</evidence>
<feature type="domain" description="RTR1-type" evidence="15">
    <location>
        <begin position="52"/>
        <end position="135"/>
    </location>
</feature>
<dbReference type="GeneID" id="20247564"/>
<keyword evidence="13" id="KW-0175">Coiled coil</keyword>
<evidence type="ECO:0000259" key="15">
    <source>
        <dbReference type="PROSITE" id="PS51479"/>
    </source>
</evidence>
<dbReference type="KEGG" id="lgi:LOTGIDRAFT_228169"/>
<feature type="region of interest" description="Disordered" evidence="14">
    <location>
        <begin position="177"/>
        <end position="199"/>
    </location>
</feature>
<dbReference type="EMBL" id="KB199650">
    <property type="protein sequence ID" value="ESP05701.1"/>
    <property type="molecule type" value="Genomic_DNA"/>
</dbReference>
<evidence type="ECO:0000313" key="16">
    <source>
        <dbReference type="EMBL" id="ESP05701.1"/>
    </source>
</evidence>
<evidence type="ECO:0000256" key="8">
    <source>
        <dbReference type="ARBA" id="ARBA00023242"/>
    </source>
</evidence>
<dbReference type="GO" id="GO:0008420">
    <property type="term" value="F:RNA polymerase II CTD heptapeptide repeat phosphatase activity"/>
    <property type="evidence" value="ECO:0007669"/>
    <property type="project" value="UniProtKB-UniRule"/>
</dbReference>
<dbReference type="InterPro" id="IPR007308">
    <property type="entry name" value="Rtr1/RPAP2_dom"/>
</dbReference>
<dbReference type="AlphaFoldDB" id="V4BD14"/>
<feature type="compositionally biased region" description="Polar residues" evidence="14">
    <location>
        <begin position="186"/>
        <end position="199"/>
    </location>
</feature>
<dbReference type="Proteomes" id="UP000030746">
    <property type="component" value="Unassembled WGS sequence"/>
</dbReference>
<dbReference type="PANTHER" id="PTHR14732:SF0">
    <property type="entry name" value="RNA POLYMERASE II SUBUNIT B1 CTD PHOSPHATASE RPAP2-RELATED"/>
    <property type="match status" value="1"/>
</dbReference>
<comment type="catalytic activity">
    <reaction evidence="10 12">
        <text>O-phospho-L-threonyl-[protein] + H2O = L-threonyl-[protein] + phosphate</text>
        <dbReference type="Rhea" id="RHEA:47004"/>
        <dbReference type="Rhea" id="RHEA-COMP:11060"/>
        <dbReference type="Rhea" id="RHEA-COMP:11605"/>
        <dbReference type="ChEBI" id="CHEBI:15377"/>
        <dbReference type="ChEBI" id="CHEBI:30013"/>
        <dbReference type="ChEBI" id="CHEBI:43474"/>
        <dbReference type="ChEBI" id="CHEBI:61977"/>
        <dbReference type="EC" id="3.1.3.16"/>
    </reaction>
</comment>
<keyword evidence="17" id="KW-1185">Reference proteome</keyword>
<organism evidence="16 17">
    <name type="scientific">Lottia gigantea</name>
    <name type="common">Giant owl limpet</name>
    <dbReference type="NCBI Taxonomy" id="225164"/>
    <lineage>
        <taxon>Eukaryota</taxon>
        <taxon>Metazoa</taxon>
        <taxon>Spiralia</taxon>
        <taxon>Lophotrochozoa</taxon>
        <taxon>Mollusca</taxon>
        <taxon>Gastropoda</taxon>
        <taxon>Patellogastropoda</taxon>
        <taxon>Lottioidea</taxon>
        <taxon>Lottiidae</taxon>
        <taxon>Lottia</taxon>
    </lineage>
</organism>